<dbReference type="Proteomes" id="UP000550729">
    <property type="component" value="Unassembled WGS sequence"/>
</dbReference>
<organism evidence="1 2">
    <name type="scientific">Gordonia asplenii</name>
    <dbReference type="NCBI Taxonomy" id="2725283"/>
    <lineage>
        <taxon>Bacteria</taxon>
        <taxon>Bacillati</taxon>
        <taxon>Actinomycetota</taxon>
        <taxon>Actinomycetes</taxon>
        <taxon>Mycobacteriales</taxon>
        <taxon>Gordoniaceae</taxon>
        <taxon>Gordonia</taxon>
    </lineage>
</organism>
<sequence>MKVPSTVTGLWGEAIVVQDLRNQGWRVDWDGGLTRGRDLRATLGDRTVHVQVKTTTSGDGRIAWAADGARARDWSASVEIEGAQAIYALVYLPDAADVDFDLESGVMTIQLPRNHKVAFVPAEQFADDVDVARAEYGSRVRKVRGRNGEAVGTPLSPDGLRYPVCAFDYDFGRAL</sequence>
<evidence type="ECO:0000313" key="1">
    <source>
        <dbReference type="EMBL" id="NMN99867.1"/>
    </source>
</evidence>
<protein>
    <submittedName>
        <fullName evidence="1">Uncharacterized protein</fullName>
    </submittedName>
</protein>
<proteinExistence type="predicted"/>
<dbReference type="AlphaFoldDB" id="A0A848KWM9"/>
<evidence type="ECO:0000313" key="2">
    <source>
        <dbReference type="Proteomes" id="UP000550729"/>
    </source>
</evidence>
<name>A0A848KWM9_9ACTN</name>
<accession>A0A848KWM9</accession>
<gene>
    <name evidence="1" type="ORF">HH308_01390</name>
</gene>
<comment type="caution">
    <text evidence="1">The sequence shown here is derived from an EMBL/GenBank/DDBJ whole genome shotgun (WGS) entry which is preliminary data.</text>
</comment>
<dbReference type="RefSeq" id="WP_170192353.1">
    <property type="nucleotide sequence ID" value="NZ_JABBNB010000001.1"/>
</dbReference>
<dbReference type="EMBL" id="JABBNB010000001">
    <property type="protein sequence ID" value="NMN99867.1"/>
    <property type="molecule type" value="Genomic_DNA"/>
</dbReference>
<reference evidence="1 2" key="1">
    <citation type="submission" date="2020-04" db="EMBL/GenBank/DDBJ databases">
        <title>Gordonia sp. nov. TBRC 11910.</title>
        <authorList>
            <person name="Suriyachadkun C."/>
        </authorList>
    </citation>
    <scope>NUCLEOTIDE SEQUENCE [LARGE SCALE GENOMIC DNA]</scope>
    <source>
        <strain evidence="1 2">TBRC 11910</strain>
    </source>
</reference>
<keyword evidence="2" id="KW-1185">Reference proteome</keyword>